<proteinExistence type="predicted"/>
<evidence type="ECO:0000313" key="1">
    <source>
        <dbReference type="EMBL" id="KAF6035272.1"/>
    </source>
</evidence>
<evidence type="ECO:0000313" key="2">
    <source>
        <dbReference type="Proteomes" id="UP000593567"/>
    </source>
</evidence>
<sequence length="216" mass="24533">MRWKWMLKKVTLKQMALEQMLWLFIRKMLRIHGLLVMVWLHMESTQPRFWASDANIVSIAIAEAGIADDLKNCALYEKPVSSDLSLTEEINPRLCAVSTNPVDEDDGQLSLPGSAKEDEVMRSPWFNKKYMDVLLSDSWWIDVNDEFMELDSLADACDNETADTLNAVVETVETDGQVKGECSIESEDTEEAYDEGKQSREAGSVSTIRPCWIDCL</sequence>
<protein>
    <submittedName>
        <fullName evidence="1">Uncharacterized protein</fullName>
    </submittedName>
</protein>
<dbReference type="EMBL" id="VXIV02000905">
    <property type="protein sequence ID" value="KAF6035272.1"/>
    <property type="molecule type" value="Genomic_DNA"/>
</dbReference>
<organism evidence="1 2">
    <name type="scientific">Bugula neritina</name>
    <name type="common">Brown bryozoan</name>
    <name type="synonym">Sertularia neritina</name>
    <dbReference type="NCBI Taxonomy" id="10212"/>
    <lineage>
        <taxon>Eukaryota</taxon>
        <taxon>Metazoa</taxon>
        <taxon>Spiralia</taxon>
        <taxon>Lophotrochozoa</taxon>
        <taxon>Bryozoa</taxon>
        <taxon>Gymnolaemata</taxon>
        <taxon>Cheilostomatida</taxon>
        <taxon>Flustrina</taxon>
        <taxon>Buguloidea</taxon>
        <taxon>Bugulidae</taxon>
        <taxon>Bugula</taxon>
    </lineage>
</organism>
<dbReference type="AlphaFoldDB" id="A0A7J7K9F0"/>
<keyword evidence="2" id="KW-1185">Reference proteome</keyword>
<accession>A0A7J7K9F0</accession>
<dbReference type="Proteomes" id="UP000593567">
    <property type="component" value="Unassembled WGS sequence"/>
</dbReference>
<reference evidence="1" key="1">
    <citation type="submission" date="2020-06" db="EMBL/GenBank/DDBJ databases">
        <title>Draft genome of Bugula neritina, a colonial animal packing powerful symbionts and potential medicines.</title>
        <authorList>
            <person name="Rayko M."/>
        </authorList>
    </citation>
    <scope>NUCLEOTIDE SEQUENCE [LARGE SCALE GENOMIC DNA]</scope>
    <source>
        <strain evidence="1">Kwan_BN1</strain>
    </source>
</reference>
<name>A0A7J7K9F0_BUGNE</name>
<gene>
    <name evidence="1" type="ORF">EB796_006424</name>
</gene>
<comment type="caution">
    <text evidence="1">The sequence shown here is derived from an EMBL/GenBank/DDBJ whole genome shotgun (WGS) entry which is preliminary data.</text>
</comment>